<gene>
    <name evidence="2" type="ORF">NIT7321_01006</name>
</gene>
<keyword evidence="3" id="KW-1185">Reference proteome</keyword>
<proteinExistence type="predicted"/>
<dbReference type="AlphaFoldDB" id="A0A0H5DE51"/>
<organism evidence="2 3">
    <name type="scientific">Phaeobacter italicus</name>
    <dbReference type="NCBI Taxonomy" id="481446"/>
    <lineage>
        <taxon>Bacteria</taxon>
        <taxon>Pseudomonadati</taxon>
        <taxon>Pseudomonadota</taxon>
        <taxon>Alphaproteobacteria</taxon>
        <taxon>Rhodobacterales</taxon>
        <taxon>Roseobacteraceae</taxon>
        <taxon>Phaeobacter</taxon>
    </lineage>
</organism>
<keyword evidence="1" id="KW-0472">Membrane</keyword>
<reference evidence="2 3" key="1">
    <citation type="submission" date="2015-05" db="EMBL/GenBank/DDBJ databases">
        <authorList>
            <person name="Rodrigo-Torres Lidia"/>
            <person name="Arahal R.David."/>
        </authorList>
    </citation>
    <scope>NUCLEOTIDE SEQUENCE [LARGE SCALE GENOMIC DNA]</scope>
    <source>
        <strain evidence="2 3">CECT 7321</strain>
    </source>
</reference>
<dbReference type="EMBL" id="CVRL01000013">
    <property type="protein sequence ID" value="CRL10163.1"/>
    <property type="molecule type" value="Genomic_DNA"/>
</dbReference>
<keyword evidence="1" id="KW-1133">Transmembrane helix</keyword>
<sequence length="100" mass="10323">MGAIEERSVYGLKDIDMGNFFISAFEKLVGVVVVLLLIAVLGGAVLAAMQPGGGGVLAALGVLVIGTLYVILIAGSLYLALGIYNNTKRTAEAIERLASK</sequence>
<evidence type="ECO:0000313" key="3">
    <source>
        <dbReference type="Proteomes" id="UP000043764"/>
    </source>
</evidence>
<feature type="transmembrane region" description="Helical" evidence="1">
    <location>
        <begin position="55"/>
        <end position="81"/>
    </location>
</feature>
<feature type="transmembrane region" description="Helical" evidence="1">
    <location>
        <begin position="28"/>
        <end position="49"/>
    </location>
</feature>
<accession>A0A0H5DE51</accession>
<protein>
    <submittedName>
        <fullName evidence="2">Uncharacterized protein</fullName>
    </submittedName>
</protein>
<name>A0A0H5DE51_9RHOB</name>
<evidence type="ECO:0000313" key="2">
    <source>
        <dbReference type="EMBL" id="CRL10163.1"/>
    </source>
</evidence>
<evidence type="ECO:0000256" key="1">
    <source>
        <dbReference type="SAM" id="Phobius"/>
    </source>
</evidence>
<keyword evidence="1" id="KW-0812">Transmembrane</keyword>
<dbReference type="Proteomes" id="UP000043764">
    <property type="component" value="Unassembled WGS sequence"/>
</dbReference>